<evidence type="ECO:0000256" key="6">
    <source>
        <dbReference type="ARBA" id="ARBA00022837"/>
    </source>
</evidence>
<evidence type="ECO:0000256" key="4">
    <source>
        <dbReference type="ARBA" id="ARBA00022729"/>
    </source>
</evidence>
<evidence type="ECO:0000256" key="5">
    <source>
        <dbReference type="ARBA" id="ARBA00022801"/>
    </source>
</evidence>
<dbReference type="InterPro" id="IPR017850">
    <property type="entry name" value="Alkaline_phosphatase_core_sf"/>
</dbReference>
<gene>
    <name evidence="8" type="primary">betC_2</name>
    <name evidence="8" type="ORF">Pla144_19340</name>
</gene>
<evidence type="ECO:0000259" key="7">
    <source>
        <dbReference type="Pfam" id="PF00884"/>
    </source>
</evidence>
<dbReference type="InterPro" id="IPR000917">
    <property type="entry name" value="Sulfatase_N"/>
</dbReference>
<dbReference type="SUPFAM" id="SSF53649">
    <property type="entry name" value="Alkaline phosphatase-like"/>
    <property type="match status" value="1"/>
</dbReference>
<dbReference type="GO" id="GO:0004423">
    <property type="term" value="F:iduronate-2-sulfatase activity"/>
    <property type="evidence" value="ECO:0007669"/>
    <property type="project" value="InterPro"/>
</dbReference>
<evidence type="ECO:0000256" key="3">
    <source>
        <dbReference type="ARBA" id="ARBA00022723"/>
    </source>
</evidence>
<keyword evidence="4" id="KW-0732">Signal</keyword>
<feature type="domain" description="Sulfatase N-terminal" evidence="7">
    <location>
        <begin position="32"/>
        <end position="393"/>
    </location>
</feature>
<dbReference type="PANTHER" id="PTHR45953">
    <property type="entry name" value="IDURONATE 2-SULFATASE"/>
    <property type="match status" value="1"/>
</dbReference>
<dbReference type="PANTHER" id="PTHR45953:SF1">
    <property type="entry name" value="IDURONATE 2-SULFATASE"/>
    <property type="match status" value="1"/>
</dbReference>
<keyword evidence="9" id="KW-1185">Reference proteome</keyword>
<dbReference type="RefSeq" id="WP_146450326.1">
    <property type="nucleotide sequence ID" value="NZ_SJPS01000002.1"/>
</dbReference>
<dbReference type="AlphaFoldDB" id="A0A5C6CVQ8"/>
<dbReference type="EC" id="3.1.6.6" evidence="8"/>
<accession>A0A5C6CVQ8</accession>
<evidence type="ECO:0000313" key="9">
    <source>
        <dbReference type="Proteomes" id="UP000318437"/>
    </source>
</evidence>
<comment type="caution">
    <text evidence="8">The sequence shown here is derived from an EMBL/GenBank/DDBJ whole genome shotgun (WGS) entry which is preliminary data.</text>
</comment>
<keyword evidence="6" id="KW-0106">Calcium</keyword>
<dbReference type="CDD" id="cd16030">
    <property type="entry name" value="iduronate-2-sulfatase"/>
    <property type="match status" value="1"/>
</dbReference>
<dbReference type="GO" id="GO:0005737">
    <property type="term" value="C:cytoplasm"/>
    <property type="evidence" value="ECO:0007669"/>
    <property type="project" value="TreeGrafter"/>
</dbReference>
<evidence type="ECO:0000313" key="8">
    <source>
        <dbReference type="EMBL" id="TWU28642.1"/>
    </source>
</evidence>
<comment type="similarity">
    <text evidence="2">Belongs to the sulfatase family.</text>
</comment>
<evidence type="ECO:0000256" key="1">
    <source>
        <dbReference type="ARBA" id="ARBA00001913"/>
    </source>
</evidence>
<organism evidence="8 9">
    <name type="scientific">Bythopirellula polymerisocia</name>
    <dbReference type="NCBI Taxonomy" id="2528003"/>
    <lineage>
        <taxon>Bacteria</taxon>
        <taxon>Pseudomonadati</taxon>
        <taxon>Planctomycetota</taxon>
        <taxon>Planctomycetia</taxon>
        <taxon>Pirellulales</taxon>
        <taxon>Lacipirellulaceae</taxon>
        <taxon>Bythopirellula</taxon>
    </lineage>
</organism>
<reference evidence="8 9" key="1">
    <citation type="submission" date="2019-02" db="EMBL/GenBank/DDBJ databases">
        <title>Deep-cultivation of Planctomycetes and their phenomic and genomic characterization uncovers novel biology.</title>
        <authorList>
            <person name="Wiegand S."/>
            <person name="Jogler M."/>
            <person name="Boedeker C."/>
            <person name="Pinto D."/>
            <person name="Vollmers J."/>
            <person name="Rivas-Marin E."/>
            <person name="Kohn T."/>
            <person name="Peeters S.H."/>
            <person name="Heuer A."/>
            <person name="Rast P."/>
            <person name="Oberbeckmann S."/>
            <person name="Bunk B."/>
            <person name="Jeske O."/>
            <person name="Meyerdierks A."/>
            <person name="Storesund J.E."/>
            <person name="Kallscheuer N."/>
            <person name="Luecker S."/>
            <person name="Lage O.M."/>
            <person name="Pohl T."/>
            <person name="Merkel B.J."/>
            <person name="Hornburger P."/>
            <person name="Mueller R.-W."/>
            <person name="Bruemmer F."/>
            <person name="Labrenz M."/>
            <person name="Spormann A.M."/>
            <person name="Op Den Camp H."/>
            <person name="Overmann J."/>
            <person name="Amann R."/>
            <person name="Jetten M.S.M."/>
            <person name="Mascher T."/>
            <person name="Medema M.H."/>
            <person name="Devos D.P."/>
            <person name="Kaster A.-K."/>
            <person name="Ovreas L."/>
            <person name="Rohde M."/>
            <person name="Galperin M.Y."/>
            <person name="Jogler C."/>
        </authorList>
    </citation>
    <scope>NUCLEOTIDE SEQUENCE [LARGE SCALE GENOMIC DNA]</scope>
    <source>
        <strain evidence="8 9">Pla144</strain>
    </source>
</reference>
<dbReference type="Proteomes" id="UP000318437">
    <property type="component" value="Unassembled WGS sequence"/>
</dbReference>
<evidence type="ECO:0000256" key="2">
    <source>
        <dbReference type="ARBA" id="ARBA00008779"/>
    </source>
</evidence>
<name>A0A5C6CVQ8_9BACT</name>
<proteinExistence type="inferred from homology"/>
<comment type="cofactor">
    <cofactor evidence="1">
        <name>Ca(2+)</name>
        <dbReference type="ChEBI" id="CHEBI:29108"/>
    </cofactor>
</comment>
<dbReference type="InterPro" id="IPR035874">
    <property type="entry name" value="IDS"/>
</dbReference>
<keyword evidence="5 8" id="KW-0378">Hydrolase</keyword>
<sequence>MFYARILVTVRTISTALFFFIVFSSTRAVASPNVLFIAVDDLNDWVGFLEGHRQVKTPNMDRLAQRGIVFSNGHCAAPLCGPSRAALFSGRQPFKTGVYVNEQQIRKLHPDMVLLPQYFHAHGYRTLGTGKLMHREFADMYDETFFTEQRWSPYASQEPQKTQESPRLPLRPLNGMPNDRQQLQPGRFSSFDWGAVEVEDDEMGDGKVINWAAEHLRQKADNKSPFFLACGFYRPHIPLYAPREYFDLYPVDSTIVPEVPSDDLNDVSSAAIALAHSIQTAGLHKSILQHGQWKDAVAAYLACISFVDAQIGQLLAALDNGPYAENTIVILWSDHGWHLGEKEHWGKITGWERATRVPLVIVPAKTDAASYECGSRCEETVGLIDLYPTLIDMCDLPAKPELDGVSLVPQLSNPAMETNRAVITTVDKGIYSVRDNRWRLIRYADGSAELYDHKADPNEWKNLVDDEKYVTVKERLAQSLPD</sequence>
<dbReference type="OrthoDB" id="236884at2"/>
<dbReference type="GO" id="GO:0046872">
    <property type="term" value="F:metal ion binding"/>
    <property type="evidence" value="ECO:0007669"/>
    <property type="project" value="UniProtKB-KW"/>
</dbReference>
<dbReference type="EMBL" id="SJPS01000002">
    <property type="protein sequence ID" value="TWU28642.1"/>
    <property type="molecule type" value="Genomic_DNA"/>
</dbReference>
<dbReference type="Pfam" id="PF00884">
    <property type="entry name" value="Sulfatase"/>
    <property type="match status" value="1"/>
</dbReference>
<keyword evidence="3" id="KW-0479">Metal-binding</keyword>
<dbReference type="GO" id="GO:0047753">
    <property type="term" value="F:choline-sulfatase activity"/>
    <property type="evidence" value="ECO:0007669"/>
    <property type="project" value="UniProtKB-EC"/>
</dbReference>
<dbReference type="Gene3D" id="3.40.720.10">
    <property type="entry name" value="Alkaline Phosphatase, subunit A"/>
    <property type="match status" value="1"/>
</dbReference>
<protein>
    <submittedName>
        <fullName evidence="8">Choline-sulfatase</fullName>
        <ecNumber evidence="8">3.1.6.6</ecNumber>
    </submittedName>
</protein>